<dbReference type="GO" id="GO:0003677">
    <property type="term" value="F:DNA binding"/>
    <property type="evidence" value="ECO:0007669"/>
    <property type="project" value="UniProtKB-KW"/>
</dbReference>
<dbReference type="PROSITE" id="PS50949">
    <property type="entry name" value="HTH_GNTR"/>
    <property type="match status" value="1"/>
</dbReference>
<keyword evidence="6" id="KW-1185">Reference proteome</keyword>
<keyword evidence="1" id="KW-0805">Transcription regulation</keyword>
<dbReference type="CDD" id="cd07377">
    <property type="entry name" value="WHTH_GntR"/>
    <property type="match status" value="1"/>
</dbReference>
<dbReference type="PANTHER" id="PTHR43537:SF5">
    <property type="entry name" value="UXU OPERON TRANSCRIPTIONAL REGULATOR"/>
    <property type="match status" value="1"/>
</dbReference>
<dbReference type="Pfam" id="PF00392">
    <property type="entry name" value="GntR"/>
    <property type="match status" value="1"/>
</dbReference>
<evidence type="ECO:0000313" key="6">
    <source>
        <dbReference type="Proteomes" id="UP001519271"/>
    </source>
</evidence>
<dbReference type="SUPFAM" id="SSF46785">
    <property type="entry name" value="Winged helix' DNA-binding domain"/>
    <property type="match status" value="1"/>
</dbReference>
<dbReference type="SMART" id="SM00895">
    <property type="entry name" value="FCD"/>
    <property type="match status" value="1"/>
</dbReference>
<evidence type="ECO:0000313" key="5">
    <source>
        <dbReference type="EMBL" id="MBP1918870.1"/>
    </source>
</evidence>
<sequence length="242" mass="27408">MRTNDFSGVDSMDKEFRTLPGYVAEQITEMIFRENLSIGAKLPSETELARLFQVSRNTIRAAARMLSEQNIVEIRQGSGTYVSSYVELEKDPLGLSLIHDKRRLVMDFVQIRLLVEPKMASLAAQNALLEESERLSRVCSAAEESFDKFGHYENFDFEFHSGIWNMSRNLVMHNLIPSLRQALVLQEELFGASLGRQSLEDHRLIADAIKSGKSSDAYDAMLSHLAANFKRITSQRTNTSNL</sequence>
<dbReference type="Proteomes" id="UP001519271">
    <property type="component" value="Unassembled WGS sequence"/>
</dbReference>
<dbReference type="SUPFAM" id="SSF48008">
    <property type="entry name" value="GntR ligand-binding domain-like"/>
    <property type="match status" value="1"/>
</dbReference>
<dbReference type="PANTHER" id="PTHR43537">
    <property type="entry name" value="TRANSCRIPTIONAL REGULATOR, GNTR FAMILY"/>
    <property type="match status" value="1"/>
</dbReference>
<reference evidence="5 6" key="1">
    <citation type="submission" date="2021-03" db="EMBL/GenBank/DDBJ databases">
        <title>Genomic Encyclopedia of Type Strains, Phase IV (KMG-IV): sequencing the most valuable type-strain genomes for metagenomic binning, comparative biology and taxonomic classification.</title>
        <authorList>
            <person name="Goeker M."/>
        </authorList>
    </citation>
    <scope>NUCLEOTIDE SEQUENCE [LARGE SCALE GENOMIC DNA]</scope>
    <source>
        <strain evidence="5 6">DSM 6139</strain>
    </source>
</reference>
<dbReference type="InterPro" id="IPR036390">
    <property type="entry name" value="WH_DNA-bd_sf"/>
</dbReference>
<dbReference type="InterPro" id="IPR011711">
    <property type="entry name" value="GntR_C"/>
</dbReference>
<dbReference type="Gene3D" id="1.20.120.530">
    <property type="entry name" value="GntR ligand-binding domain-like"/>
    <property type="match status" value="1"/>
</dbReference>
<evidence type="ECO:0000256" key="1">
    <source>
        <dbReference type="ARBA" id="ARBA00023015"/>
    </source>
</evidence>
<protein>
    <submittedName>
        <fullName evidence="5">DNA-binding FadR family transcriptional regulator</fullName>
    </submittedName>
</protein>
<evidence type="ECO:0000256" key="3">
    <source>
        <dbReference type="ARBA" id="ARBA00023163"/>
    </source>
</evidence>
<comment type="caution">
    <text evidence="5">The sequence shown here is derived from an EMBL/GenBank/DDBJ whole genome shotgun (WGS) entry which is preliminary data.</text>
</comment>
<feature type="domain" description="HTH gntR-type" evidence="4">
    <location>
        <begin position="17"/>
        <end position="85"/>
    </location>
</feature>
<dbReference type="SMART" id="SM00345">
    <property type="entry name" value="HTH_GNTR"/>
    <property type="match status" value="1"/>
</dbReference>
<dbReference type="Pfam" id="PF07729">
    <property type="entry name" value="FCD"/>
    <property type="match status" value="1"/>
</dbReference>
<accession>A0ABS4G2V3</accession>
<evidence type="ECO:0000256" key="2">
    <source>
        <dbReference type="ARBA" id="ARBA00023125"/>
    </source>
</evidence>
<dbReference type="EMBL" id="JAGGKC010000009">
    <property type="protein sequence ID" value="MBP1918870.1"/>
    <property type="molecule type" value="Genomic_DNA"/>
</dbReference>
<dbReference type="PRINTS" id="PR00035">
    <property type="entry name" value="HTHGNTR"/>
</dbReference>
<dbReference type="Gene3D" id="1.10.10.10">
    <property type="entry name" value="Winged helix-like DNA-binding domain superfamily/Winged helix DNA-binding domain"/>
    <property type="match status" value="1"/>
</dbReference>
<dbReference type="InterPro" id="IPR000524">
    <property type="entry name" value="Tscrpt_reg_HTH_GntR"/>
</dbReference>
<organism evidence="5 6">
    <name type="scientific">Youngiibacter multivorans</name>
    <dbReference type="NCBI Taxonomy" id="937251"/>
    <lineage>
        <taxon>Bacteria</taxon>
        <taxon>Bacillati</taxon>
        <taxon>Bacillota</taxon>
        <taxon>Clostridia</taxon>
        <taxon>Eubacteriales</taxon>
        <taxon>Clostridiaceae</taxon>
        <taxon>Youngiibacter</taxon>
    </lineage>
</organism>
<keyword evidence="2 5" id="KW-0238">DNA-binding</keyword>
<proteinExistence type="predicted"/>
<dbReference type="InterPro" id="IPR008920">
    <property type="entry name" value="TF_FadR/GntR_C"/>
</dbReference>
<dbReference type="RefSeq" id="WP_209459092.1">
    <property type="nucleotide sequence ID" value="NZ_JAGGKC010000009.1"/>
</dbReference>
<dbReference type="InterPro" id="IPR036388">
    <property type="entry name" value="WH-like_DNA-bd_sf"/>
</dbReference>
<evidence type="ECO:0000259" key="4">
    <source>
        <dbReference type="PROSITE" id="PS50949"/>
    </source>
</evidence>
<keyword evidence="3" id="KW-0804">Transcription</keyword>
<name>A0ABS4G2V3_9CLOT</name>
<gene>
    <name evidence="5" type="ORF">J2Z34_001350</name>
</gene>